<protein>
    <submittedName>
        <fullName evidence="4">Cadherin-like beta sandwich domain-containing protein</fullName>
    </submittedName>
</protein>
<comment type="caution">
    <text evidence="4">The sequence shown here is derived from an EMBL/GenBank/DDBJ whole genome shotgun (WGS) entry which is preliminary data.</text>
</comment>
<keyword evidence="1" id="KW-0677">Repeat</keyword>
<dbReference type="PROSITE" id="PS51272">
    <property type="entry name" value="SLH"/>
    <property type="match status" value="3"/>
</dbReference>
<dbReference type="InterPro" id="IPR025883">
    <property type="entry name" value="Cadherin-like_domain"/>
</dbReference>
<dbReference type="InterPro" id="IPR001119">
    <property type="entry name" value="SLH_dom"/>
</dbReference>
<evidence type="ECO:0000259" key="3">
    <source>
        <dbReference type="PROSITE" id="PS51272"/>
    </source>
</evidence>
<dbReference type="Pfam" id="PF01436">
    <property type="entry name" value="NHL"/>
    <property type="match status" value="1"/>
</dbReference>
<dbReference type="InterPro" id="IPR011042">
    <property type="entry name" value="6-blade_b-propeller_TolB-like"/>
</dbReference>
<feature type="domain" description="SLH" evidence="3">
    <location>
        <begin position="1210"/>
        <end position="1272"/>
    </location>
</feature>
<evidence type="ECO:0000313" key="4">
    <source>
        <dbReference type="EMBL" id="MBW7476701.1"/>
    </source>
</evidence>
<dbReference type="RefSeq" id="WP_219873944.1">
    <property type="nucleotide sequence ID" value="NZ_JAHZIJ010000015.1"/>
</dbReference>
<dbReference type="PANTHER" id="PTHR24104:SF25">
    <property type="entry name" value="PROTEIN LIN-41"/>
    <property type="match status" value="1"/>
</dbReference>
<dbReference type="Proteomes" id="UP000812277">
    <property type="component" value="Unassembled WGS sequence"/>
</dbReference>
<feature type="domain" description="SLH" evidence="3">
    <location>
        <begin position="1276"/>
        <end position="1339"/>
    </location>
</feature>
<sequence>MNPKAASLNTATRHSTIWRKAWMTATIAAALLIALIMCVNPAKAAGNWITGGGTAGDPPALIGTDIALFGVDFEPVNGSLFITDSGNRSILVMNTDGQVTQVLEAPLPAYFSEPMAIRFDGNGHVYVTDKNSLFRFDVSYSGSAYSLSNMLEWNGSGVMPSVGTLSYPQGIAVSGNDLYVADTNNGRILKFDASSFAPASSPDVWSGDLDPGPLDATINSPVGLAVDGSTLYISVQRAGSDNGKIIKLSVSGGTPTVLANQPFNNPKGIEVGYGGSLYVGERSGSSVVSKLDANLNIVSTLVGSTPSGQIATDMAFDDTGSMYVTLLSQMNAPHNAVRKLAVDNELSDLTISAGGLTPSPFSPGILNYTLSVASNVTSTTVTPVLGSSNASVTVDGAGVTGGSASSPIQLHKGDNIIPVVVSAFNDMTRTYSIKITRDPFTDAALSGLTLSSGSLNEPFAAGTTAYTANVGNSVTAISLRPFNDNRATISVDGMATLSGNLSAPISLPVGTKAIMVTVTAEDGVTSKDYTVAVTRAPSANANLSGLTLSSGTLSPVFGPGTTGYTASVANSVNSITVTPTLADSTAAVTVNGQSLTAGTASVDLNVGSNTITIIVTAQSGTTKTTTVTVTREASGNANLSGLALSSGTLSPVFAPGTIDYTASVANSVNSIAITPTLADSTATVTVNGESLTAGAVSVELNVGNNTITIIVTAENGTTKTTTLTVTRETSGNANLSGLMLSSGGMLSPEFGPGTIDYTANVANSVNSITVTPTLADSTATVTVNGKSLTAGTVSVDLSVGSNTIAIVVTAENGTTKTTTITVTREASGNVNLSGLTLSSGGMLSPEFGPGTIDYTASVANSVNSIAVTPTLADSAATVTVNGKSLTAGTVSVDLSVGSNTIAIIVTAENGTTKTYNVTVTRSPLPSTSGGGSSTPTVEAPFIDLNGTKLNLDTIDTSKPSVTLEVTPKNGTAHVSFPAEVLTGFAGENETFMIEIKTPYGSYRVPVNLASLIPGLEYLLAKNGLKAEDISFKISLTDKSGDTEIRSAFAAGLPNGVVMGAIVDFHMDIMNTRTGQAIGSADQFSQAIARLIPMPKSVTGMPEQWGAFRYNAAAKQFEFVPAKTVTIDGVLYVTISSTSNSVYVVANNEISFNDTVKHWGRPFVELAAAKGLVEGVGGGKYAPNQSVTRAEFTAMLVRSLGRGIATGSSSSAPYDDVKPGAWYFGAVATAKELGLLGFASGDRFLPEQSLTREEMATMLAAVIALEQPKLAQGVMSLDGFKDIGSANVAYLEDIGLMVQLRIMTGTSATMFSPLGETTRAQAAAVFIRTLQAIGSIDSSR</sequence>
<evidence type="ECO:0000313" key="5">
    <source>
        <dbReference type="Proteomes" id="UP000812277"/>
    </source>
</evidence>
<dbReference type="Gene3D" id="2.120.10.30">
    <property type="entry name" value="TolB, C-terminal domain"/>
    <property type="match status" value="1"/>
</dbReference>
<reference evidence="4 5" key="1">
    <citation type="submission" date="2021-07" db="EMBL/GenBank/DDBJ databases">
        <title>Paenibacillus radiodurans sp. nov., isolated from the southeastern edge of Tengger Desert.</title>
        <authorList>
            <person name="Zhang G."/>
        </authorList>
    </citation>
    <scope>NUCLEOTIDE SEQUENCE [LARGE SCALE GENOMIC DNA]</scope>
    <source>
        <strain evidence="4 5">DT7-4</strain>
    </source>
</reference>
<feature type="repeat" description="NHL" evidence="2">
    <location>
        <begin position="163"/>
        <end position="194"/>
    </location>
</feature>
<dbReference type="PANTHER" id="PTHR24104">
    <property type="entry name" value="E3 UBIQUITIN-PROTEIN LIGASE NHLRC1-RELATED"/>
    <property type="match status" value="1"/>
</dbReference>
<dbReference type="InterPro" id="IPR050952">
    <property type="entry name" value="TRIM-NHL_E3_ligases"/>
</dbReference>
<keyword evidence="5" id="KW-1185">Reference proteome</keyword>
<dbReference type="EMBL" id="JAHZIJ010000015">
    <property type="protein sequence ID" value="MBW7476701.1"/>
    <property type="molecule type" value="Genomic_DNA"/>
</dbReference>
<dbReference type="Pfam" id="PF00395">
    <property type="entry name" value="SLH"/>
    <property type="match status" value="3"/>
</dbReference>
<feature type="domain" description="SLH" evidence="3">
    <location>
        <begin position="1146"/>
        <end position="1209"/>
    </location>
</feature>
<accession>A0ABS7D9Z7</accession>
<dbReference type="InterPro" id="IPR001258">
    <property type="entry name" value="NHL_repeat"/>
</dbReference>
<dbReference type="Pfam" id="PF12733">
    <property type="entry name" value="Cadherin-like"/>
    <property type="match status" value="6"/>
</dbReference>
<proteinExistence type="predicted"/>
<name>A0ABS7D9Z7_9BACL</name>
<gene>
    <name evidence="4" type="ORF">K0T92_18445</name>
</gene>
<dbReference type="PROSITE" id="PS51125">
    <property type="entry name" value="NHL"/>
    <property type="match status" value="1"/>
</dbReference>
<dbReference type="SUPFAM" id="SSF101898">
    <property type="entry name" value="NHL repeat"/>
    <property type="match status" value="1"/>
</dbReference>
<evidence type="ECO:0000256" key="1">
    <source>
        <dbReference type="ARBA" id="ARBA00022737"/>
    </source>
</evidence>
<dbReference type="CDD" id="cd05819">
    <property type="entry name" value="NHL"/>
    <property type="match status" value="1"/>
</dbReference>
<evidence type="ECO:0000256" key="2">
    <source>
        <dbReference type="PROSITE-ProRule" id="PRU00504"/>
    </source>
</evidence>
<organism evidence="4 5">
    <name type="scientific">Paenibacillus oenotherae</name>
    <dbReference type="NCBI Taxonomy" id="1435645"/>
    <lineage>
        <taxon>Bacteria</taxon>
        <taxon>Bacillati</taxon>
        <taxon>Bacillota</taxon>
        <taxon>Bacilli</taxon>
        <taxon>Bacillales</taxon>
        <taxon>Paenibacillaceae</taxon>
        <taxon>Paenibacillus</taxon>
    </lineage>
</organism>